<keyword evidence="2 7" id="KW-0813">Transport</keyword>
<comment type="similarity">
    <text evidence="7">Belongs to the binding-protein-dependent transport system permease family.</text>
</comment>
<dbReference type="InterPro" id="IPR000515">
    <property type="entry name" value="MetI-like"/>
</dbReference>
<evidence type="ECO:0000256" key="5">
    <source>
        <dbReference type="ARBA" id="ARBA00022989"/>
    </source>
</evidence>
<dbReference type="SUPFAM" id="SSF161098">
    <property type="entry name" value="MetI-like"/>
    <property type="match status" value="1"/>
</dbReference>
<dbReference type="InterPro" id="IPR035906">
    <property type="entry name" value="MetI-like_sf"/>
</dbReference>
<dbReference type="CDD" id="cd06261">
    <property type="entry name" value="TM_PBP2"/>
    <property type="match status" value="1"/>
</dbReference>
<evidence type="ECO:0000256" key="6">
    <source>
        <dbReference type="ARBA" id="ARBA00023136"/>
    </source>
</evidence>
<keyword evidence="10" id="KW-1185">Reference proteome</keyword>
<keyword evidence="6 7" id="KW-0472">Membrane</keyword>
<evidence type="ECO:0000259" key="8">
    <source>
        <dbReference type="PROSITE" id="PS50928"/>
    </source>
</evidence>
<dbReference type="Gene3D" id="1.10.3720.10">
    <property type="entry name" value="MetI-like"/>
    <property type="match status" value="1"/>
</dbReference>
<dbReference type="PANTHER" id="PTHR43744">
    <property type="entry name" value="ABC TRANSPORTER PERMEASE PROTEIN MG189-RELATED-RELATED"/>
    <property type="match status" value="1"/>
</dbReference>
<keyword evidence="4 7" id="KW-0812">Transmembrane</keyword>
<evidence type="ECO:0000313" key="10">
    <source>
        <dbReference type="Proteomes" id="UP001500596"/>
    </source>
</evidence>
<evidence type="ECO:0000313" key="9">
    <source>
        <dbReference type="EMBL" id="GAA1681485.1"/>
    </source>
</evidence>
<sequence>MTFVPTPIVDEDNNAREIVDTTKRAKKFNKDGTEKAKPRVLISIIMGIIAVAWLFPLLGLLITSLRPRADVEATGWWTAILNPFQQNWTFEPFAQAWTALDAGTTFWNSVAVTIPATILPVMIAAMAAYAFTFFQFPGKEAYFAIILALMVVPIQIAVIPILQLFVWFGNTTGIQIIGQYPAAWIVHATFAMPLAIYILRNYMQTLPNSLIEAARVDGASHFQIFWRLIVPMSVPALASFAIFQFLWVWNDFFVAYLFIQSGPNQVLTQGLYTLLGQYGQGWQRVAAGSFITLVVPLVIFFALQRFFVRGLTAGSVK</sequence>
<feature type="transmembrane region" description="Helical" evidence="7">
    <location>
        <begin position="182"/>
        <end position="203"/>
    </location>
</feature>
<keyword evidence="5 7" id="KW-1133">Transmembrane helix</keyword>
<feature type="domain" description="ABC transmembrane type-1" evidence="8">
    <location>
        <begin position="106"/>
        <end position="303"/>
    </location>
</feature>
<feature type="transmembrane region" description="Helical" evidence="7">
    <location>
        <begin position="110"/>
        <end position="134"/>
    </location>
</feature>
<evidence type="ECO:0000256" key="2">
    <source>
        <dbReference type="ARBA" id="ARBA00022448"/>
    </source>
</evidence>
<comment type="caution">
    <text evidence="9">The sequence shown here is derived from an EMBL/GenBank/DDBJ whole genome shotgun (WGS) entry which is preliminary data.</text>
</comment>
<comment type="subcellular location">
    <subcellularLocation>
        <location evidence="1 7">Cell membrane</location>
        <topology evidence="1 7">Multi-pass membrane protein</topology>
    </subcellularLocation>
</comment>
<feature type="transmembrane region" description="Helical" evidence="7">
    <location>
        <begin position="224"/>
        <end position="247"/>
    </location>
</feature>
<protein>
    <submittedName>
        <fullName evidence="9">Carbohydrate ABC transporter permease</fullName>
    </submittedName>
</protein>
<accession>A0ABN2H3V2</accession>
<dbReference type="RefSeq" id="WP_344055391.1">
    <property type="nucleotide sequence ID" value="NZ_BAAAPK010000001.1"/>
</dbReference>
<dbReference type="Pfam" id="PF00528">
    <property type="entry name" value="BPD_transp_1"/>
    <property type="match status" value="1"/>
</dbReference>
<dbReference type="EMBL" id="BAAAPK010000001">
    <property type="protein sequence ID" value="GAA1681485.1"/>
    <property type="molecule type" value="Genomic_DNA"/>
</dbReference>
<dbReference type="Proteomes" id="UP001500596">
    <property type="component" value="Unassembled WGS sequence"/>
</dbReference>
<feature type="transmembrane region" description="Helical" evidence="7">
    <location>
        <begin position="141"/>
        <end position="162"/>
    </location>
</feature>
<evidence type="ECO:0000256" key="7">
    <source>
        <dbReference type="RuleBase" id="RU363032"/>
    </source>
</evidence>
<organism evidence="9 10">
    <name type="scientific">Microbacterium lacus</name>
    <dbReference type="NCBI Taxonomy" id="415217"/>
    <lineage>
        <taxon>Bacteria</taxon>
        <taxon>Bacillati</taxon>
        <taxon>Actinomycetota</taxon>
        <taxon>Actinomycetes</taxon>
        <taxon>Micrococcales</taxon>
        <taxon>Microbacteriaceae</taxon>
        <taxon>Microbacterium</taxon>
    </lineage>
</organism>
<dbReference type="PANTHER" id="PTHR43744:SF4">
    <property type="entry name" value="OSMOPROTECTIVE COMPOUNDS UPTAKE PERMEASE PROTEIN GGTD"/>
    <property type="match status" value="1"/>
</dbReference>
<feature type="transmembrane region" description="Helical" evidence="7">
    <location>
        <begin position="281"/>
        <end position="303"/>
    </location>
</feature>
<evidence type="ECO:0000256" key="1">
    <source>
        <dbReference type="ARBA" id="ARBA00004651"/>
    </source>
</evidence>
<reference evidence="9 10" key="1">
    <citation type="journal article" date="2019" name="Int. J. Syst. Evol. Microbiol.">
        <title>The Global Catalogue of Microorganisms (GCM) 10K type strain sequencing project: providing services to taxonomists for standard genome sequencing and annotation.</title>
        <authorList>
            <consortium name="The Broad Institute Genomics Platform"/>
            <consortium name="The Broad Institute Genome Sequencing Center for Infectious Disease"/>
            <person name="Wu L."/>
            <person name="Ma J."/>
        </authorList>
    </citation>
    <scope>NUCLEOTIDE SEQUENCE [LARGE SCALE GENOMIC DNA]</scope>
    <source>
        <strain evidence="9 10">JCM 15575</strain>
    </source>
</reference>
<dbReference type="PROSITE" id="PS50928">
    <property type="entry name" value="ABC_TM1"/>
    <property type="match status" value="1"/>
</dbReference>
<evidence type="ECO:0000256" key="4">
    <source>
        <dbReference type="ARBA" id="ARBA00022692"/>
    </source>
</evidence>
<keyword evidence="3" id="KW-1003">Cell membrane</keyword>
<name>A0ABN2H3V2_9MICO</name>
<feature type="transmembrane region" description="Helical" evidence="7">
    <location>
        <begin position="40"/>
        <end position="62"/>
    </location>
</feature>
<evidence type="ECO:0000256" key="3">
    <source>
        <dbReference type="ARBA" id="ARBA00022475"/>
    </source>
</evidence>
<gene>
    <name evidence="9" type="ORF">GCM10009807_26780</name>
</gene>
<proteinExistence type="inferred from homology"/>